<dbReference type="GO" id="GO:0016787">
    <property type="term" value="F:hydrolase activity"/>
    <property type="evidence" value="ECO:0007669"/>
    <property type="project" value="UniProtKB-KW"/>
</dbReference>
<evidence type="ECO:0000259" key="5">
    <source>
        <dbReference type="Pfam" id="PF01850"/>
    </source>
</evidence>
<evidence type="ECO:0000256" key="1">
    <source>
        <dbReference type="ARBA" id="ARBA00022722"/>
    </source>
</evidence>
<evidence type="ECO:0000313" key="7">
    <source>
        <dbReference type="Proteomes" id="UP000589036"/>
    </source>
</evidence>
<dbReference type="SUPFAM" id="SSF88723">
    <property type="entry name" value="PIN domain-like"/>
    <property type="match status" value="1"/>
</dbReference>
<organism evidence="6 7">
    <name type="scientific">Spinactinospora alkalitolerans</name>
    <dbReference type="NCBI Taxonomy" id="687207"/>
    <lineage>
        <taxon>Bacteria</taxon>
        <taxon>Bacillati</taxon>
        <taxon>Actinomycetota</taxon>
        <taxon>Actinomycetes</taxon>
        <taxon>Streptosporangiales</taxon>
        <taxon>Nocardiopsidaceae</taxon>
        <taxon>Spinactinospora</taxon>
    </lineage>
</organism>
<keyword evidence="1" id="KW-0540">Nuclease</keyword>
<comment type="caution">
    <text evidence="6">The sequence shown here is derived from an EMBL/GenBank/DDBJ whole genome shotgun (WGS) entry which is preliminary data.</text>
</comment>
<dbReference type="EMBL" id="JACCCC010000001">
    <property type="protein sequence ID" value="NYE49470.1"/>
    <property type="molecule type" value="Genomic_DNA"/>
</dbReference>
<reference evidence="6 7" key="1">
    <citation type="submission" date="2020-07" db="EMBL/GenBank/DDBJ databases">
        <title>Sequencing the genomes of 1000 actinobacteria strains.</title>
        <authorList>
            <person name="Klenk H.-P."/>
        </authorList>
    </citation>
    <scope>NUCLEOTIDE SEQUENCE [LARGE SCALE GENOMIC DNA]</scope>
    <source>
        <strain evidence="6 7">CXB654</strain>
    </source>
</reference>
<dbReference type="AlphaFoldDB" id="A0A852U6D2"/>
<dbReference type="InterPro" id="IPR002716">
    <property type="entry name" value="PIN_dom"/>
</dbReference>
<evidence type="ECO:0000256" key="3">
    <source>
        <dbReference type="ARBA" id="ARBA00022801"/>
    </source>
</evidence>
<evidence type="ECO:0000256" key="4">
    <source>
        <dbReference type="ARBA" id="ARBA00022842"/>
    </source>
</evidence>
<proteinExistence type="predicted"/>
<evidence type="ECO:0000256" key="2">
    <source>
        <dbReference type="ARBA" id="ARBA00022723"/>
    </source>
</evidence>
<dbReference type="GO" id="GO:0004518">
    <property type="term" value="F:nuclease activity"/>
    <property type="evidence" value="ECO:0007669"/>
    <property type="project" value="UniProtKB-KW"/>
</dbReference>
<keyword evidence="2" id="KW-0479">Metal-binding</keyword>
<feature type="domain" description="PIN" evidence="5">
    <location>
        <begin position="4"/>
        <end position="111"/>
    </location>
</feature>
<dbReference type="Proteomes" id="UP000589036">
    <property type="component" value="Unassembled WGS sequence"/>
</dbReference>
<dbReference type="Gene3D" id="3.40.50.1010">
    <property type="entry name" value="5'-nuclease"/>
    <property type="match status" value="1"/>
</dbReference>
<dbReference type="Pfam" id="PF01850">
    <property type="entry name" value="PIN"/>
    <property type="match status" value="1"/>
</dbReference>
<keyword evidence="3" id="KW-0378">Hydrolase</keyword>
<gene>
    <name evidence="6" type="ORF">HDA32_004590</name>
</gene>
<dbReference type="GO" id="GO:0046872">
    <property type="term" value="F:metal ion binding"/>
    <property type="evidence" value="ECO:0007669"/>
    <property type="project" value="UniProtKB-KW"/>
</dbReference>
<keyword evidence="4" id="KW-0460">Magnesium</keyword>
<dbReference type="InterPro" id="IPR029060">
    <property type="entry name" value="PIN-like_dom_sf"/>
</dbReference>
<keyword evidence="7" id="KW-1185">Reference proteome</keyword>
<name>A0A852U6D2_9ACTN</name>
<protein>
    <recommendedName>
        <fullName evidence="5">PIN domain-containing protein</fullName>
    </recommendedName>
</protein>
<dbReference type="RefSeq" id="WP_179645131.1">
    <property type="nucleotide sequence ID" value="NZ_BAAAYY010000029.1"/>
</dbReference>
<evidence type="ECO:0000313" key="6">
    <source>
        <dbReference type="EMBL" id="NYE49470.1"/>
    </source>
</evidence>
<sequence length="125" mass="14084">MIGYILDAGALIALERRKDFVLGVLDRARERDEPLLISAAVLGQVWRDTPEQAPVNSLLKLRTTEVLPLDWKMGRRIGRALRLSGTSDVVDAHVSLLARDTRWPVLTSDPGDLRKLYPEMVIREV</sequence>
<accession>A0A852U6D2</accession>